<reference evidence="3 5" key="3">
    <citation type="submission" date="2017-11" db="EMBL/GenBank/DDBJ databases">
        <title>De-novo sequencing of pomegranate (Punica granatum L.) genome.</title>
        <authorList>
            <person name="Akparov Z."/>
            <person name="Amiraslanov A."/>
            <person name="Hajiyeva S."/>
            <person name="Abbasov M."/>
            <person name="Kaur K."/>
            <person name="Hamwieh A."/>
            <person name="Solovyev V."/>
            <person name="Salamov A."/>
            <person name="Braich B."/>
            <person name="Kosarev P."/>
            <person name="Mahmoud A."/>
            <person name="Hajiyev E."/>
            <person name="Babayeva S."/>
            <person name="Izzatullayeva V."/>
            <person name="Mammadov A."/>
            <person name="Mammadov A."/>
            <person name="Sharifova S."/>
            <person name="Ojaghi J."/>
            <person name="Eynullazada K."/>
            <person name="Bayramov B."/>
            <person name="Abdulazimova A."/>
            <person name="Shahmuradov I."/>
        </authorList>
    </citation>
    <scope>NUCLEOTIDE SEQUENCE [LARGE SCALE GENOMIC DNA]</scope>
    <source>
        <strain evidence="3">AG2017</strain>
        <strain evidence="5">cv. AG2017</strain>
        <tissue evidence="3">Leaf</tissue>
    </source>
</reference>
<dbReference type="OrthoDB" id="1709592at2759"/>
<accession>A0A218WE27</accession>
<proteinExistence type="predicted"/>
<dbReference type="AlphaFoldDB" id="A0A218WE27"/>
<feature type="compositionally biased region" description="Basic and acidic residues" evidence="1">
    <location>
        <begin position="391"/>
        <end position="408"/>
    </location>
</feature>
<gene>
    <name evidence="2" type="ORF">CDL15_Pgr011917</name>
    <name evidence="3" type="ORF">CRG98_031349</name>
</gene>
<feature type="compositionally biased region" description="Low complexity" evidence="1">
    <location>
        <begin position="219"/>
        <end position="233"/>
    </location>
</feature>
<dbReference type="Proteomes" id="UP000197138">
    <property type="component" value="Unassembled WGS sequence"/>
</dbReference>
<evidence type="ECO:0000256" key="1">
    <source>
        <dbReference type="SAM" id="MobiDB-lite"/>
    </source>
</evidence>
<reference evidence="2" key="2">
    <citation type="submission" date="2017-06" db="EMBL/GenBank/DDBJ databases">
        <title>The pomegranate genome and the genomics of punicalagin biosynthesis.</title>
        <authorList>
            <person name="Xu C."/>
        </authorList>
    </citation>
    <scope>NUCLEOTIDE SEQUENCE [LARGE SCALE GENOMIC DNA]</scope>
    <source>
        <tissue evidence="2">Fresh leaf</tissue>
    </source>
</reference>
<dbReference type="GeneID" id="116207482"/>
<comment type="caution">
    <text evidence="2">The sequence shown here is derived from an EMBL/GenBank/DDBJ whole genome shotgun (WGS) entry which is preliminary data.</text>
</comment>
<feature type="compositionally biased region" description="Basic and acidic residues" evidence="1">
    <location>
        <begin position="448"/>
        <end position="457"/>
    </location>
</feature>
<dbReference type="Proteomes" id="UP000233551">
    <property type="component" value="Unassembled WGS sequence"/>
</dbReference>
<feature type="compositionally biased region" description="Pro residues" evidence="1">
    <location>
        <begin position="23"/>
        <end position="46"/>
    </location>
</feature>
<organism evidence="2 4">
    <name type="scientific">Punica granatum</name>
    <name type="common">Pomegranate</name>
    <dbReference type="NCBI Taxonomy" id="22663"/>
    <lineage>
        <taxon>Eukaryota</taxon>
        <taxon>Viridiplantae</taxon>
        <taxon>Streptophyta</taxon>
        <taxon>Embryophyta</taxon>
        <taxon>Tracheophyta</taxon>
        <taxon>Spermatophyta</taxon>
        <taxon>Magnoliopsida</taxon>
        <taxon>eudicotyledons</taxon>
        <taxon>Gunneridae</taxon>
        <taxon>Pentapetalae</taxon>
        <taxon>rosids</taxon>
        <taxon>malvids</taxon>
        <taxon>Myrtales</taxon>
        <taxon>Lythraceae</taxon>
        <taxon>Punica</taxon>
    </lineage>
</organism>
<feature type="region of interest" description="Disordered" evidence="1">
    <location>
        <begin position="423"/>
        <end position="457"/>
    </location>
</feature>
<dbReference type="PANTHER" id="PTHR33472">
    <property type="entry name" value="OS01G0106600 PROTEIN"/>
    <property type="match status" value="1"/>
</dbReference>
<dbReference type="EMBL" id="PGOL01002418">
    <property type="protein sequence ID" value="PKI48266.1"/>
    <property type="molecule type" value="Genomic_DNA"/>
</dbReference>
<dbReference type="STRING" id="22663.A0A218WE27"/>
<evidence type="ECO:0000313" key="3">
    <source>
        <dbReference type="EMBL" id="PKI48266.1"/>
    </source>
</evidence>
<feature type="compositionally biased region" description="Pro residues" evidence="1">
    <location>
        <begin position="66"/>
        <end position="80"/>
    </location>
</feature>
<evidence type="ECO:0000313" key="4">
    <source>
        <dbReference type="Proteomes" id="UP000197138"/>
    </source>
</evidence>
<feature type="compositionally biased region" description="Basic and acidic residues" evidence="1">
    <location>
        <begin position="149"/>
        <end position="182"/>
    </location>
</feature>
<feature type="region of interest" description="Disordered" evidence="1">
    <location>
        <begin position="388"/>
        <end position="411"/>
    </location>
</feature>
<dbReference type="PANTHER" id="PTHR33472:SF24">
    <property type="entry name" value="VEGETATIVE CELL WALL PROTEIN GP1-LIKE"/>
    <property type="match status" value="1"/>
</dbReference>
<protein>
    <submittedName>
        <fullName evidence="2">Uncharacterized protein</fullName>
    </submittedName>
</protein>
<feature type="compositionally biased region" description="Basic residues" evidence="1">
    <location>
        <begin position="436"/>
        <end position="447"/>
    </location>
</feature>
<name>A0A218WE27_PUNGR</name>
<evidence type="ECO:0000313" key="2">
    <source>
        <dbReference type="EMBL" id="OWM70441.1"/>
    </source>
</evidence>
<feature type="compositionally biased region" description="Pro residues" evidence="1">
    <location>
        <begin position="110"/>
        <end position="129"/>
    </location>
</feature>
<sequence>MGEPRFRFRIPWLAAAPAAQRPALPPPRPPPPPSPPPPPPPQPEPARPVAAPSTLPAATGIAQRPPFRPPGTALPPPPAVPDQTAPSRVGFQPRMPARPASDSGITSQPTTPPQSPPGSRPTSLSPPPSRVAAPAPSEKIVPETPRIVHPTDRHEPEKDLDKESTGEKPEKGKGPFKGDKTHKGPKHHHEVAKEEKKKAMPATSSHGKPRVKAHHQFQAPAGSSTSSSSPSTGHEPSLQKGIKDDAMKLVEKLTDGHPTKHQLGLHPVHVITLAGENQGASMQLSSESLHRGEGYIHIHRDYKTNPDESVDPTTDEGEQVPALGEEEAIPSPEENPAPEAYINSNVQGFNNSIMFEGSVTERNPGVHVAMSMEEEAKLPQLPPELDEEKELLETRRSEFSPTPAERHTYQPIIRRRCLRGLLMESSDSDPDDPDKPRRHGCRYKCGAKGKDEDVNIL</sequence>
<evidence type="ECO:0000313" key="5">
    <source>
        <dbReference type="Proteomes" id="UP000233551"/>
    </source>
</evidence>
<dbReference type="PRINTS" id="PR01217">
    <property type="entry name" value="PRICHEXTENSN"/>
</dbReference>
<dbReference type="EMBL" id="MTKT01004619">
    <property type="protein sequence ID" value="OWM70441.1"/>
    <property type="molecule type" value="Genomic_DNA"/>
</dbReference>
<keyword evidence="5" id="KW-1185">Reference proteome</keyword>
<feature type="region of interest" description="Disordered" evidence="1">
    <location>
        <begin position="1"/>
        <end position="246"/>
    </location>
</feature>
<reference evidence="4" key="1">
    <citation type="journal article" date="2017" name="Plant J.">
        <title>The pomegranate (Punica granatum L.) genome and the genomics of punicalagin biosynthesis.</title>
        <authorList>
            <person name="Qin G."/>
            <person name="Xu C."/>
            <person name="Ming R."/>
            <person name="Tang H."/>
            <person name="Guyot R."/>
            <person name="Kramer E.M."/>
            <person name="Hu Y."/>
            <person name="Yi X."/>
            <person name="Qi Y."/>
            <person name="Xu X."/>
            <person name="Gao Z."/>
            <person name="Pan H."/>
            <person name="Jian J."/>
            <person name="Tian Y."/>
            <person name="Yue Z."/>
            <person name="Xu Y."/>
        </authorList>
    </citation>
    <scope>NUCLEOTIDE SEQUENCE [LARGE SCALE GENOMIC DNA]</scope>
    <source>
        <strain evidence="4">cv. Dabenzi</strain>
    </source>
</reference>